<keyword evidence="1" id="KW-0812">Transmembrane</keyword>
<accession>A0A1X0QAZ5</accession>
<sequence length="317" mass="38021">MEKYFKKGVMFNIAFYIIKSLIVLILSRNIPKEAPERIKNEINIRVLRLFVIFLWIYKTRIDGFINLDTIRFTTLHINLISFYGVADLFFTIRLFTDLKEFENQTRYYYIYFVTLFVLFIIELRFNSKLTYEISFFMFENYNRISPNPDVFSAIKIRQFNFVVLSGLELLIALDFAFLFYAFAFNLNYNYETTVDLEEVYPIIESIFTIKGFIQLFIKVCLYVLIHVEFKKEKPLTRKLMIVSYSFILIFDLIADIIGIFIRKAIRIKTLIKTGTVIILYSAGIYFAYKDYKYLYIKVTQRLSKFKNNNLQKRFEIC</sequence>
<feature type="transmembrane region" description="Helical" evidence="1">
    <location>
        <begin position="267"/>
        <end position="288"/>
    </location>
</feature>
<feature type="transmembrane region" description="Helical" evidence="1">
    <location>
        <begin position="202"/>
        <end position="227"/>
    </location>
</feature>
<evidence type="ECO:0000256" key="1">
    <source>
        <dbReference type="SAM" id="Phobius"/>
    </source>
</evidence>
<dbReference type="VEuPathDB" id="MicrosporidiaDB:A0H76_2921"/>
<dbReference type="AlphaFoldDB" id="A0A1X0QAZ5"/>
<feature type="transmembrane region" description="Helical" evidence="1">
    <location>
        <begin position="42"/>
        <end position="57"/>
    </location>
</feature>
<dbReference type="EMBL" id="LVKB01000056">
    <property type="protein sequence ID" value="ORD96873.1"/>
    <property type="molecule type" value="Genomic_DNA"/>
</dbReference>
<feature type="transmembrane region" description="Helical" evidence="1">
    <location>
        <begin position="107"/>
        <end position="125"/>
    </location>
</feature>
<keyword evidence="1" id="KW-0472">Membrane</keyword>
<evidence type="ECO:0000313" key="2">
    <source>
        <dbReference type="EMBL" id="ORD96873.1"/>
    </source>
</evidence>
<reference evidence="2 3" key="1">
    <citation type="journal article" date="2017" name="Environ. Microbiol.">
        <title>Decay of the glycolytic pathway and adaptation to intranuclear parasitism within Enterocytozoonidae microsporidia.</title>
        <authorList>
            <person name="Wiredu Boakye D."/>
            <person name="Jaroenlak P."/>
            <person name="Prachumwat A."/>
            <person name="Williams T.A."/>
            <person name="Bateman K.S."/>
            <person name="Itsathitphaisarn O."/>
            <person name="Sritunyalucksana K."/>
            <person name="Paszkiewicz K.H."/>
            <person name="Moore K.A."/>
            <person name="Stentiford G.D."/>
            <person name="Williams B.A."/>
        </authorList>
    </citation>
    <scope>NUCLEOTIDE SEQUENCE [LARGE SCALE GENOMIC DNA]</scope>
    <source>
        <strain evidence="2 3">GB1</strain>
    </source>
</reference>
<name>A0A1X0QAZ5_9MICR</name>
<dbReference type="VEuPathDB" id="MicrosporidiaDB:HERIO_1214"/>
<feature type="transmembrane region" description="Helical" evidence="1">
    <location>
        <begin position="161"/>
        <end position="182"/>
    </location>
</feature>
<keyword evidence="3" id="KW-1185">Reference proteome</keyword>
<protein>
    <submittedName>
        <fullName evidence="2">Uncharacterized protein</fullName>
    </submittedName>
</protein>
<dbReference type="Proteomes" id="UP000192356">
    <property type="component" value="Unassembled WGS sequence"/>
</dbReference>
<feature type="transmembrane region" description="Helical" evidence="1">
    <location>
        <begin position="77"/>
        <end position="95"/>
    </location>
</feature>
<proteinExistence type="predicted"/>
<gene>
    <name evidence="2" type="ORF">HERIO_1214</name>
</gene>
<evidence type="ECO:0000313" key="3">
    <source>
        <dbReference type="Proteomes" id="UP000192356"/>
    </source>
</evidence>
<comment type="caution">
    <text evidence="2">The sequence shown here is derived from an EMBL/GenBank/DDBJ whole genome shotgun (WGS) entry which is preliminary data.</text>
</comment>
<feature type="transmembrane region" description="Helical" evidence="1">
    <location>
        <begin position="9"/>
        <end position="30"/>
    </location>
</feature>
<feature type="transmembrane region" description="Helical" evidence="1">
    <location>
        <begin position="239"/>
        <end position="261"/>
    </location>
</feature>
<keyword evidence="1" id="KW-1133">Transmembrane helix</keyword>
<organism evidence="2 3">
    <name type="scientific">Hepatospora eriocheir</name>
    <dbReference type="NCBI Taxonomy" id="1081669"/>
    <lineage>
        <taxon>Eukaryota</taxon>
        <taxon>Fungi</taxon>
        <taxon>Fungi incertae sedis</taxon>
        <taxon>Microsporidia</taxon>
        <taxon>Hepatosporidae</taxon>
        <taxon>Hepatospora</taxon>
    </lineage>
</organism>